<dbReference type="AlphaFoldDB" id="A0A382RJN1"/>
<feature type="domain" description="DUF6538" evidence="1">
    <location>
        <begin position="17"/>
        <end position="76"/>
    </location>
</feature>
<protein>
    <recommendedName>
        <fullName evidence="1">DUF6538 domain-containing protein</fullName>
    </recommendedName>
</protein>
<feature type="non-terminal residue" evidence="2">
    <location>
        <position position="115"/>
    </location>
</feature>
<evidence type="ECO:0000313" key="2">
    <source>
        <dbReference type="EMBL" id="SVC97904.1"/>
    </source>
</evidence>
<dbReference type="InterPro" id="IPR046668">
    <property type="entry name" value="DUF6538"/>
</dbReference>
<accession>A0A382RJN1</accession>
<evidence type="ECO:0000259" key="1">
    <source>
        <dbReference type="Pfam" id="PF20172"/>
    </source>
</evidence>
<dbReference type="Pfam" id="PF20172">
    <property type="entry name" value="DUF6538"/>
    <property type="match status" value="1"/>
</dbReference>
<dbReference type="EMBL" id="UINC01122226">
    <property type="protein sequence ID" value="SVC97904.1"/>
    <property type="molecule type" value="Genomic_DNA"/>
</dbReference>
<name>A0A382RJN1_9ZZZZ</name>
<sequence>VNPVHFGHTFIMSSTYLVHRQVGSSYLFRSIIPLDLQPQLGRRQFQLSLRCGILKQAKSLSLHLHHLTQHLYDQIRHNSDQLKITVDQLKQILKSEPVNFSAEKRRVTSVSATGF</sequence>
<feature type="non-terminal residue" evidence="2">
    <location>
        <position position="1"/>
    </location>
</feature>
<reference evidence="2" key="1">
    <citation type="submission" date="2018-05" db="EMBL/GenBank/DDBJ databases">
        <authorList>
            <person name="Lanie J.A."/>
            <person name="Ng W.-L."/>
            <person name="Kazmierczak K.M."/>
            <person name="Andrzejewski T.M."/>
            <person name="Davidsen T.M."/>
            <person name="Wayne K.J."/>
            <person name="Tettelin H."/>
            <person name="Glass J.I."/>
            <person name="Rusch D."/>
            <person name="Podicherti R."/>
            <person name="Tsui H.-C.T."/>
            <person name="Winkler M.E."/>
        </authorList>
    </citation>
    <scope>NUCLEOTIDE SEQUENCE</scope>
</reference>
<proteinExistence type="predicted"/>
<gene>
    <name evidence="2" type="ORF">METZ01_LOCUS350758</name>
</gene>
<organism evidence="2">
    <name type="scientific">marine metagenome</name>
    <dbReference type="NCBI Taxonomy" id="408172"/>
    <lineage>
        <taxon>unclassified sequences</taxon>
        <taxon>metagenomes</taxon>
        <taxon>ecological metagenomes</taxon>
    </lineage>
</organism>